<dbReference type="InterPro" id="IPR027417">
    <property type="entry name" value="P-loop_NTPase"/>
</dbReference>
<reference evidence="5" key="2">
    <citation type="submission" date="2017-06" db="EMBL/GenBank/DDBJ databases">
        <authorList>
            <person name="LiPuma J."/>
            <person name="Spilker T."/>
        </authorList>
    </citation>
    <scope>NUCLEOTIDE SEQUENCE [LARGE SCALE GENOMIC DNA]</scope>
    <source>
        <strain evidence="5">AU17325</strain>
    </source>
</reference>
<dbReference type="InterPro" id="IPR050764">
    <property type="entry name" value="CbbQ/NirQ/NorQ/GpvN"/>
</dbReference>
<reference evidence="3" key="1">
    <citation type="submission" date="2017-06" db="EMBL/GenBank/DDBJ databases">
        <authorList>
            <person name="Kim H.J."/>
            <person name="Triplett B.A."/>
        </authorList>
    </citation>
    <scope>NUCLEOTIDE SEQUENCE [LARGE SCALE GENOMIC DNA]</scope>
    <source>
        <strain evidence="3">AU17325</strain>
    </source>
</reference>
<evidence type="ECO:0000259" key="2">
    <source>
        <dbReference type="Pfam" id="PF07728"/>
    </source>
</evidence>
<dbReference type="OrthoDB" id="9808317at2"/>
<dbReference type="PANTHER" id="PTHR42759">
    <property type="entry name" value="MOXR FAMILY PROTEIN"/>
    <property type="match status" value="1"/>
</dbReference>
<organism evidence="3 5">
    <name type="scientific">Burkholderia aenigmatica</name>
    <dbReference type="NCBI Taxonomy" id="2015348"/>
    <lineage>
        <taxon>Bacteria</taxon>
        <taxon>Pseudomonadati</taxon>
        <taxon>Pseudomonadota</taxon>
        <taxon>Betaproteobacteria</taxon>
        <taxon>Burkholderiales</taxon>
        <taxon>Burkholderiaceae</taxon>
        <taxon>Burkholderia</taxon>
        <taxon>Burkholderia cepacia complex</taxon>
    </lineage>
</organism>
<dbReference type="AlphaFoldDB" id="A0A228HQ00"/>
<dbReference type="SUPFAM" id="SSF52540">
    <property type="entry name" value="P-loop containing nucleoside triphosphate hydrolases"/>
    <property type="match status" value="1"/>
</dbReference>
<dbReference type="EMBL" id="CABVQC010000087">
    <property type="protein sequence ID" value="VWC49029.1"/>
    <property type="molecule type" value="Genomic_DNA"/>
</dbReference>
<dbReference type="EMBL" id="NKFA01000041">
    <property type="protein sequence ID" value="OXI31989.1"/>
    <property type="molecule type" value="Genomic_DNA"/>
</dbReference>
<dbReference type="Gene3D" id="3.40.50.300">
    <property type="entry name" value="P-loop containing nucleotide triphosphate hydrolases"/>
    <property type="match status" value="1"/>
</dbReference>
<dbReference type="Proteomes" id="UP000214600">
    <property type="component" value="Unassembled WGS sequence"/>
</dbReference>
<evidence type="ECO:0000313" key="3">
    <source>
        <dbReference type="EMBL" id="OXI31989.1"/>
    </source>
</evidence>
<dbReference type="InterPro" id="IPR011704">
    <property type="entry name" value="ATPase_dyneun-rel_AAA"/>
</dbReference>
<reference evidence="3 5" key="3">
    <citation type="submission" date="2017-08" db="EMBL/GenBank/DDBJ databases">
        <title>WGS of novel Burkholderia cepaca complex species.</title>
        <authorList>
            <person name="Lipuma J."/>
            <person name="Spilker T."/>
        </authorList>
    </citation>
    <scope>NUCLEOTIDE SEQUENCE [LARGE SCALE GENOMIC DNA]</scope>
    <source>
        <strain evidence="3 5">AU17325</strain>
    </source>
</reference>
<evidence type="ECO:0000256" key="1">
    <source>
        <dbReference type="SAM" id="MobiDB-lite"/>
    </source>
</evidence>
<dbReference type="GO" id="GO:0005524">
    <property type="term" value="F:ATP binding"/>
    <property type="evidence" value="ECO:0007669"/>
    <property type="project" value="InterPro"/>
</dbReference>
<feature type="domain" description="ATPase dynein-related AAA" evidence="2">
    <location>
        <begin position="101"/>
        <end position="218"/>
    </location>
</feature>
<sequence>MTTQATQAAAAPTKSRKKASQEPAPAAAAAAPVEQQASPQWVHFDGFACFGIERMRGAKILGLSEPSVFTPAKDPTYKWPIDNLRDLLHFYMAGGNAFCAMGHPGTGKTMGVQQFHASLNLPLLSMSANPRTQAYHLIGRLVPNKDGGVSWVDGPVLMAARLGMSVLIDEYNVIDPGEMTGLNLLLEGRPYLVPETGELVVPRHGFRVYATCNPKDDKGLVQGRHTQDNANDERFEFSWFGYLPQDIEVQLITEMIAPYQPSLPAHVLAEKFVSVANQVRKLYAGVTDDSGALDKTISTRVLRRWVSKAMSASTQGSLVESPMHYGLERAWSLSCSDEVRVAVHELVTQTFGGGDYKSSKDNLHTMQPAGA</sequence>
<proteinExistence type="predicted"/>
<dbReference type="RefSeq" id="WP_025496730.1">
    <property type="nucleotide sequence ID" value="NZ_CABVQC010000087.1"/>
</dbReference>
<protein>
    <submittedName>
        <fullName evidence="4">ATPase AAA_5</fullName>
    </submittedName>
</protein>
<dbReference type="Proteomes" id="UP000494261">
    <property type="component" value="Unassembled WGS sequence"/>
</dbReference>
<accession>A0A6P2SM11</accession>
<evidence type="ECO:0000313" key="5">
    <source>
        <dbReference type="Proteomes" id="UP000214600"/>
    </source>
</evidence>
<dbReference type="GeneID" id="99664772"/>
<dbReference type="Pfam" id="PF07728">
    <property type="entry name" value="AAA_5"/>
    <property type="match status" value="1"/>
</dbReference>
<accession>A0A228HQ00</accession>
<dbReference type="PANTHER" id="PTHR42759:SF1">
    <property type="entry name" value="MAGNESIUM-CHELATASE SUBUNIT CHLD"/>
    <property type="match status" value="1"/>
</dbReference>
<name>A0A228HQ00_9BURK</name>
<feature type="compositionally biased region" description="Low complexity" evidence="1">
    <location>
        <begin position="21"/>
        <end position="32"/>
    </location>
</feature>
<gene>
    <name evidence="4" type="ORF">BLA13014_07551</name>
    <name evidence="3" type="ORF">CFB84_41460</name>
</gene>
<evidence type="ECO:0000313" key="4">
    <source>
        <dbReference type="EMBL" id="VWC49029.1"/>
    </source>
</evidence>
<feature type="compositionally biased region" description="Low complexity" evidence="1">
    <location>
        <begin position="1"/>
        <end position="11"/>
    </location>
</feature>
<evidence type="ECO:0000313" key="6">
    <source>
        <dbReference type="Proteomes" id="UP000494261"/>
    </source>
</evidence>
<dbReference type="GO" id="GO:0016887">
    <property type="term" value="F:ATP hydrolysis activity"/>
    <property type="evidence" value="ECO:0007669"/>
    <property type="project" value="InterPro"/>
</dbReference>
<feature type="region of interest" description="Disordered" evidence="1">
    <location>
        <begin position="1"/>
        <end position="32"/>
    </location>
</feature>
<reference evidence="4 6" key="4">
    <citation type="submission" date="2019-09" db="EMBL/GenBank/DDBJ databases">
        <authorList>
            <person name="Depoorter E."/>
        </authorList>
    </citation>
    <scope>NUCLEOTIDE SEQUENCE [LARGE SCALE GENOMIC DNA]</scope>
    <source>
        <strain evidence="4">LMG 13014</strain>
    </source>
</reference>